<comment type="caution">
    <text evidence="2">The sequence shown here is derived from an EMBL/GenBank/DDBJ whole genome shotgun (WGS) entry which is preliminary data.</text>
</comment>
<dbReference type="AlphaFoldDB" id="A0A8T0UW81"/>
<dbReference type="PANTHER" id="PTHR34199:SF1">
    <property type="entry name" value="HISTONE-LYSINE N-METHYLTRANSFERASE, H3 LYSINE-79 SPECIFIC-LIKE PROTEIN"/>
    <property type="match status" value="1"/>
</dbReference>
<name>A0A8T0UW81_PANVG</name>
<protein>
    <recommendedName>
        <fullName evidence="1">Nuclease associated modular domain-containing protein</fullName>
    </recommendedName>
</protein>
<evidence type="ECO:0000259" key="1">
    <source>
        <dbReference type="Pfam" id="PF07460"/>
    </source>
</evidence>
<reference evidence="2" key="1">
    <citation type="submission" date="2020-05" db="EMBL/GenBank/DDBJ databases">
        <title>WGS assembly of Panicum virgatum.</title>
        <authorList>
            <person name="Lovell J.T."/>
            <person name="Jenkins J."/>
            <person name="Shu S."/>
            <person name="Juenger T.E."/>
            <person name="Schmutz J."/>
        </authorList>
    </citation>
    <scope>NUCLEOTIDE SEQUENCE</scope>
    <source>
        <strain evidence="2">AP13</strain>
    </source>
</reference>
<gene>
    <name evidence="2" type="ORF">PVAP13_3KG207258</name>
</gene>
<dbReference type="EMBL" id="CM029041">
    <property type="protein sequence ID" value="KAG2625426.1"/>
    <property type="molecule type" value="Genomic_DNA"/>
</dbReference>
<evidence type="ECO:0000313" key="2">
    <source>
        <dbReference type="EMBL" id="KAG2625426.1"/>
    </source>
</evidence>
<accession>A0A8T0UW81</accession>
<dbReference type="PANTHER" id="PTHR34199">
    <property type="entry name" value="NUMOD3 MOTIF FAMILY PROTEIN, EXPRESSED"/>
    <property type="match status" value="1"/>
</dbReference>
<dbReference type="Proteomes" id="UP000823388">
    <property type="component" value="Chromosome 3K"/>
</dbReference>
<evidence type="ECO:0000313" key="3">
    <source>
        <dbReference type="Proteomes" id="UP000823388"/>
    </source>
</evidence>
<feature type="domain" description="Nuclease associated modular" evidence="1">
    <location>
        <begin position="184"/>
        <end position="213"/>
    </location>
</feature>
<dbReference type="Pfam" id="PF07460">
    <property type="entry name" value="NUMOD3"/>
    <property type="match status" value="1"/>
</dbReference>
<sequence>MKWAVTHRPVRSKSTRTKHKIRSFAPPGQSASCRLLVLSWSSSPSTVRGREAMANATVHYSRAYVLMSFECGASSSSRKTLSCRKCCALVEPTLSQNELRKSSQLIQYRELILPKSSLKELACEELVNGMDDQWSNNTSYPDSVSRAHYSVNKRDVEKQVQDHQLHHLQGDTYFTGLSKKEIERRRKIGAANKGQVPWTKGKKWSEEHKKLISQRTTEALRDPKVRKKMGHHQQHRQASKDKISAALRKIWERRILSVRSRQKVIQIWSDSIAEAAKRGDYSQDKLDWDSYERIKSEMISMFLWNKERGHTIKNLKKAVAKIAAKKLQAAGRRKVQAAGTKKLNPEKIVLQKPDAQLTQVVVSARPKLKERLTKWHGRKKELETVISSRARKRGSRNLSRRQMTAERRAEVDLVGLNAPSGPGAGASLI</sequence>
<organism evidence="2 3">
    <name type="scientific">Panicum virgatum</name>
    <name type="common">Blackwell switchgrass</name>
    <dbReference type="NCBI Taxonomy" id="38727"/>
    <lineage>
        <taxon>Eukaryota</taxon>
        <taxon>Viridiplantae</taxon>
        <taxon>Streptophyta</taxon>
        <taxon>Embryophyta</taxon>
        <taxon>Tracheophyta</taxon>
        <taxon>Spermatophyta</taxon>
        <taxon>Magnoliopsida</taxon>
        <taxon>Liliopsida</taxon>
        <taxon>Poales</taxon>
        <taxon>Poaceae</taxon>
        <taxon>PACMAD clade</taxon>
        <taxon>Panicoideae</taxon>
        <taxon>Panicodae</taxon>
        <taxon>Paniceae</taxon>
        <taxon>Panicinae</taxon>
        <taxon>Panicum</taxon>
        <taxon>Panicum sect. Hiantes</taxon>
    </lineage>
</organism>
<dbReference type="InterPro" id="IPR003611">
    <property type="entry name" value="NUMOD3"/>
</dbReference>
<dbReference type="GO" id="GO:0003677">
    <property type="term" value="F:DNA binding"/>
    <property type="evidence" value="ECO:0007669"/>
    <property type="project" value="InterPro"/>
</dbReference>
<proteinExistence type="predicted"/>
<keyword evidence="3" id="KW-1185">Reference proteome</keyword>